<accession>A0A561BRA9</accession>
<dbReference type="PANTHER" id="PTHR34351:SF1">
    <property type="entry name" value="SLR1927 PROTEIN"/>
    <property type="match status" value="1"/>
</dbReference>
<name>A0A561BRA9_9ACTN</name>
<keyword evidence="3" id="KW-1185">Reference proteome</keyword>
<evidence type="ECO:0000259" key="1">
    <source>
        <dbReference type="Pfam" id="PF01882"/>
    </source>
</evidence>
<feature type="domain" description="DUF58" evidence="1">
    <location>
        <begin position="191"/>
        <end position="270"/>
    </location>
</feature>
<comment type="caution">
    <text evidence="2">The sequence shown here is derived from an EMBL/GenBank/DDBJ whole genome shotgun (WGS) entry which is preliminary data.</text>
</comment>
<reference evidence="2 3" key="1">
    <citation type="submission" date="2019-06" db="EMBL/GenBank/DDBJ databases">
        <title>Sequencing the genomes of 1000 actinobacteria strains.</title>
        <authorList>
            <person name="Klenk H.-P."/>
        </authorList>
    </citation>
    <scope>NUCLEOTIDE SEQUENCE [LARGE SCALE GENOMIC DNA]</scope>
    <source>
        <strain evidence="2 3">DSM 24683</strain>
    </source>
</reference>
<dbReference type="Proteomes" id="UP000318380">
    <property type="component" value="Unassembled WGS sequence"/>
</dbReference>
<dbReference type="InterPro" id="IPR002881">
    <property type="entry name" value="DUF58"/>
</dbReference>
<protein>
    <submittedName>
        <fullName evidence="2">Uncharacterized protein DUF58</fullName>
    </submittedName>
</protein>
<dbReference type="Pfam" id="PF01882">
    <property type="entry name" value="DUF58"/>
    <property type="match status" value="1"/>
</dbReference>
<gene>
    <name evidence="2" type="ORF">FB561_2424</name>
</gene>
<evidence type="ECO:0000313" key="3">
    <source>
        <dbReference type="Proteomes" id="UP000318380"/>
    </source>
</evidence>
<organism evidence="2 3">
    <name type="scientific">Kribbella amoyensis</name>
    <dbReference type="NCBI Taxonomy" id="996641"/>
    <lineage>
        <taxon>Bacteria</taxon>
        <taxon>Bacillati</taxon>
        <taxon>Actinomycetota</taxon>
        <taxon>Actinomycetes</taxon>
        <taxon>Propionibacteriales</taxon>
        <taxon>Kribbellaceae</taxon>
        <taxon>Kribbella</taxon>
    </lineage>
</organism>
<dbReference type="RefSeq" id="WP_145806056.1">
    <property type="nucleotide sequence ID" value="NZ_VIVK01000001.1"/>
</dbReference>
<dbReference type="EMBL" id="VIVK01000001">
    <property type="protein sequence ID" value="TWD81312.1"/>
    <property type="molecule type" value="Genomic_DNA"/>
</dbReference>
<dbReference type="AlphaFoldDB" id="A0A561BRA9"/>
<proteinExistence type="predicted"/>
<dbReference type="OrthoDB" id="9812729at2"/>
<sequence length="378" mass="40693">MRLTGRGFAVLAGAILAYVVGELAGWALFRAIGGLGLGAIVAAVLLTVRRPQVSVQRELSPDRVERGRSALATLRVRNAQDRWQSSFMAYDAAGTEQREVRIRRLAPTAEATYRYELPTVRRGRIEVGPLVLERNDPLGLARNRVATGETATLWVHPKRHPTRTLVAGRPRHHHIGRTADDSLRGSADLRDVRPYVVGDEVRHLHWKASARTGQLMIRDYVDPDQPRLTVLLDTRSEPLPDELFEEAVEVAASVLVTAATSGHRCRLLTSAGLDLGVGGSGAAPRQFLDELCLVEQRDDRAGLLPPALTTGPSSGGAIVVVTGARGTANDLAPLLVRYNAVTVLGLGPVHGIAPILGARVVLAADAREALQQWSGVIS</sequence>
<evidence type="ECO:0000313" key="2">
    <source>
        <dbReference type="EMBL" id="TWD81312.1"/>
    </source>
</evidence>
<dbReference type="PANTHER" id="PTHR34351">
    <property type="entry name" value="SLR1927 PROTEIN-RELATED"/>
    <property type="match status" value="1"/>
</dbReference>